<gene>
    <name evidence="2" type="ORF">METZ01_LOCUS386514</name>
</gene>
<reference evidence="2" key="1">
    <citation type="submission" date="2018-05" db="EMBL/GenBank/DDBJ databases">
        <authorList>
            <person name="Lanie J.A."/>
            <person name="Ng W.-L."/>
            <person name="Kazmierczak K.M."/>
            <person name="Andrzejewski T.M."/>
            <person name="Davidsen T.M."/>
            <person name="Wayne K.J."/>
            <person name="Tettelin H."/>
            <person name="Glass J.I."/>
            <person name="Rusch D."/>
            <person name="Podicherti R."/>
            <person name="Tsui H.-C.T."/>
            <person name="Winkler M.E."/>
        </authorList>
    </citation>
    <scope>NUCLEOTIDE SEQUENCE</scope>
</reference>
<feature type="transmembrane region" description="Helical" evidence="1">
    <location>
        <begin position="177"/>
        <end position="208"/>
    </location>
</feature>
<protein>
    <recommendedName>
        <fullName evidence="3">Glycosyltransferase RgtA/B/C/D-like domain-containing protein</fullName>
    </recommendedName>
</protein>
<feature type="transmembrane region" description="Helical" evidence="1">
    <location>
        <begin position="146"/>
        <end position="165"/>
    </location>
</feature>
<dbReference type="AlphaFoldDB" id="A0A382UHG3"/>
<feature type="non-terminal residue" evidence="2">
    <location>
        <position position="210"/>
    </location>
</feature>
<keyword evidence="1" id="KW-0812">Transmembrane</keyword>
<proteinExistence type="predicted"/>
<keyword evidence="1" id="KW-0472">Membrane</keyword>
<organism evidence="2">
    <name type="scientific">marine metagenome</name>
    <dbReference type="NCBI Taxonomy" id="408172"/>
    <lineage>
        <taxon>unclassified sequences</taxon>
        <taxon>metagenomes</taxon>
        <taxon>ecological metagenomes</taxon>
    </lineage>
</organism>
<name>A0A382UHG3_9ZZZZ</name>
<evidence type="ECO:0000313" key="2">
    <source>
        <dbReference type="EMBL" id="SVD33660.1"/>
    </source>
</evidence>
<accession>A0A382UHG3</accession>
<sequence>MNQIKQKIQWPKLLIASLIILHILPIWVFRYFPSQDGPAHVYNAYILNSIPSTESVLLRDYYQVNLALFPNWISHLVLAGLMYIVPPLIAEKILLSLIIGLLPISFFYFLSYSTNRTNRDVDFNLYGFFGFLFSYHYLLHMGFYNFSLSVSLYFFTLGYFSRYYAEMALDRSGILKLSLLLLLCLMTYFCHILSFALVVLSLTLFFVVKF</sequence>
<evidence type="ECO:0008006" key="3">
    <source>
        <dbReference type="Google" id="ProtNLM"/>
    </source>
</evidence>
<feature type="transmembrane region" description="Helical" evidence="1">
    <location>
        <begin position="93"/>
        <end position="111"/>
    </location>
</feature>
<feature type="transmembrane region" description="Helical" evidence="1">
    <location>
        <begin position="66"/>
        <end position="86"/>
    </location>
</feature>
<keyword evidence="1" id="KW-1133">Transmembrane helix</keyword>
<evidence type="ECO:0000256" key="1">
    <source>
        <dbReference type="SAM" id="Phobius"/>
    </source>
</evidence>
<dbReference type="EMBL" id="UINC01144258">
    <property type="protein sequence ID" value="SVD33660.1"/>
    <property type="molecule type" value="Genomic_DNA"/>
</dbReference>
<feature type="transmembrane region" description="Helical" evidence="1">
    <location>
        <begin position="12"/>
        <end position="32"/>
    </location>
</feature>